<comment type="catalytic activity">
    <reaction evidence="9">
        <text>ATP + H2O = ADP + phosphate + H(+)</text>
        <dbReference type="Rhea" id="RHEA:13065"/>
        <dbReference type="ChEBI" id="CHEBI:15377"/>
        <dbReference type="ChEBI" id="CHEBI:15378"/>
        <dbReference type="ChEBI" id="CHEBI:30616"/>
        <dbReference type="ChEBI" id="CHEBI:43474"/>
        <dbReference type="ChEBI" id="CHEBI:456216"/>
        <dbReference type="EC" id="5.6.2.4"/>
    </reaction>
</comment>
<comment type="caution">
    <text evidence="13">The sequence shown here is derived from an EMBL/GenBank/DDBJ whole genome shotgun (WGS) entry which is preliminary data.</text>
</comment>
<dbReference type="SMART" id="SM00487">
    <property type="entry name" value="DEXDc"/>
    <property type="match status" value="1"/>
</dbReference>
<organism evidence="13 14">
    <name type="scientific">Fervidicoccus fontis</name>
    <dbReference type="NCBI Taxonomy" id="683846"/>
    <lineage>
        <taxon>Archaea</taxon>
        <taxon>Thermoproteota</taxon>
        <taxon>Thermoprotei</taxon>
        <taxon>Fervidicoccales</taxon>
        <taxon>Fervidicoccaceae</taxon>
        <taxon>Fervidicoccus</taxon>
    </lineage>
</organism>
<dbReference type="Proteomes" id="UP000237153">
    <property type="component" value="Unassembled WGS sequence"/>
</dbReference>
<dbReference type="InterPro" id="IPR027417">
    <property type="entry name" value="P-loop_NTPase"/>
</dbReference>
<dbReference type="AlphaFoldDB" id="A0A2J6N636"/>
<evidence type="ECO:0000256" key="5">
    <source>
        <dbReference type="ARBA" id="ARBA00022840"/>
    </source>
</evidence>
<keyword evidence="3" id="KW-0378">Hydrolase</keyword>
<keyword evidence="6" id="KW-0413">Isomerase</keyword>
<dbReference type="Pfam" id="PF04851">
    <property type="entry name" value="ResIII"/>
    <property type="match status" value="1"/>
</dbReference>
<dbReference type="GO" id="GO:0043138">
    <property type="term" value="F:3'-5' DNA helicase activity"/>
    <property type="evidence" value="ECO:0007669"/>
    <property type="project" value="UniProtKB-EC"/>
</dbReference>
<dbReference type="PANTHER" id="PTHR11274:SF0">
    <property type="entry name" value="GENERAL TRANSCRIPTION AND DNA REPAIR FACTOR IIH HELICASE SUBUNIT XPB"/>
    <property type="match status" value="1"/>
</dbReference>
<dbReference type="GO" id="GO:0005524">
    <property type="term" value="F:ATP binding"/>
    <property type="evidence" value="ECO:0007669"/>
    <property type="project" value="UniProtKB-KW"/>
</dbReference>
<comment type="similarity">
    <text evidence="1">Belongs to the helicase family. RAD25/XPB subfamily.</text>
</comment>
<dbReference type="PROSITE" id="PS51192">
    <property type="entry name" value="HELICASE_ATP_BIND_1"/>
    <property type="match status" value="1"/>
</dbReference>
<keyword evidence="13" id="KW-0808">Transferase</keyword>
<dbReference type="EMBL" id="DSFH01000032">
    <property type="protein sequence ID" value="HEW63792.1"/>
    <property type="molecule type" value="Genomic_DNA"/>
</dbReference>
<dbReference type="SMART" id="SM00490">
    <property type="entry name" value="HELICc"/>
    <property type="match status" value="1"/>
</dbReference>
<dbReference type="Gene3D" id="3.40.50.300">
    <property type="entry name" value="P-loop containing nucleotide triphosphate hydrolases"/>
    <property type="match status" value="2"/>
</dbReference>
<keyword evidence="2" id="KW-0547">Nucleotide-binding</keyword>
<evidence type="ECO:0000256" key="4">
    <source>
        <dbReference type="ARBA" id="ARBA00022806"/>
    </source>
</evidence>
<evidence type="ECO:0000256" key="9">
    <source>
        <dbReference type="ARBA" id="ARBA00048988"/>
    </source>
</evidence>
<evidence type="ECO:0000256" key="2">
    <source>
        <dbReference type="ARBA" id="ARBA00022741"/>
    </source>
</evidence>
<dbReference type="RefSeq" id="WP_272985089.1">
    <property type="nucleotide sequence ID" value="NZ_DSFH01000032.1"/>
</dbReference>
<reference evidence="12" key="2">
    <citation type="journal article" date="2020" name="mSystems">
        <title>Genome- and Community-Level Interaction Insights into Carbon Utilization and Element Cycling Functions of Hydrothermarchaeota in Hydrothermal Sediment.</title>
        <authorList>
            <person name="Zhou Z."/>
            <person name="Liu Y."/>
            <person name="Xu W."/>
            <person name="Pan J."/>
            <person name="Luo Z.H."/>
            <person name="Li M."/>
        </authorList>
    </citation>
    <scope>NUCLEOTIDE SEQUENCE [LARGE SCALE GENOMIC DNA]</scope>
    <source>
        <strain evidence="12">SpSt-1261</strain>
    </source>
</reference>
<keyword evidence="4 12" id="KW-0347">Helicase</keyword>
<dbReference type="InterPro" id="IPR001650">
    <property type="entry name" value="Helicase_C-like"/>
</dbReference>
<feature type="domain" description="Helicase ATP-binding" evidence="10">
    <location>
        <begin position="179"/>
        <end position="326"/>
    </location>
</feature>
<dbReference type="GO" id="GO:0003677">
    <property type="term" value="F:DNA binding"/>
    <property type="evidence" value="ECO:0007669"/>
    <property type="project" value="InterPro"/>
</dbReference>
<evidence type="ECO:0000256" key="3">
    <source>
        <dbReference type="ARBA" id="ARBA00022801"/>
    </source>
</evidence>
<dbReference type="GO" id="GO:0016787">
    <property type="term" value="F:hydrolase activity"/>
    <property type="evidence" value="ECO:0007669"/>
    <property type="project" value="UniProtKB-KW"/>
</dbReference>
<dbReference type="GO" id="GO:0008168">
    <property type="term" value="F:methyltransferase activity"/>
    <property type="evidence" value="ECO:0007669"/>
    <property type="project" value="UniProtKB-KW"/>
</dbReference>
<name>A0A2J6N636_9CREN</name>
<dbReference type="SUPFAM" id="SSF52540">
    <property type="entry name" value="P-loop containing nucleoside triphosphate hydrolases"/>
    <property type="match status" value="1"/>
</dbReference>
<feature type="domain" description="Helicase C-terminal" evidence="11">
    <location>
        <begin position="409"/>
        <end position="559"/>
    </location>
</feature>
<keyword evidence="13" id="KW-0489">Methyltransferase</keyword>
<proteinExistence type="inferred from homology"/>
<evidence type="ECO:0000313" key="13">
    <source>
        <dbReference type="EMBL" id="PMB75427.1"/>
    </source>
</evidence>
<evidence type="ECO:0000259" key="10">
    <source>
        <dbReference type="PROSITE" id="PS51192"/>
    </source>
</evidence>
<dbReference type="InterPro" id="IPR050615">
    <property type="entry name" value="ATP-dep_DNA_Helicase"/>
</dbReference>
<dbReference type="InterPro" id="IPR032438">
    <property type="entry name" value="ERCC3_RAD25_C"/>
</dbReference>
<dbReference type="PANTHER" id="PTHR11274">
    <property type="entry name" value="RAD25/XP-B DNA REPAIR HELICASE"/>
    <property type="match status" value="1"/>
</dbReference>
<reference evidence="13 14" key="1">
    <citation type="submission" date="2018-01" db="EMBL/GenBank/DDBJ databases">
        <title>Metagenomic assembled genomes from two thermal pools in the Uzon Caldera, Kamchatka, Russia.</title>
        <authorList>
            <person name="Wilkins L."/>
            <person name="Ettinger C."/>
        </authorList>
    </citation>
    <scope>NUCLEOTIDE SEQUENCE [LARGE SCALE GENOMIC DNA]</scope>
    <source>
        <strain evidence="13">ZAV-06</strain>
    </source>
</reference>
<dbReference type="InterPro" id="IPR006935">
    <property type="entry name" value="Helicase/UvrB_N"/>
</dbReference>
<evidence type="ECO:0000313" key="12">
    <source>
        <dbReference type="EMBL" id="HEW63792.1"/>
    </source>
</evidence>
<evidence type="ECO:0000256" key="8">
    <source>
        <dbReference type="ARBA" id="ARBA00034808"/>
    </source>
</evidence>
<evidence type="ECO:0000313" key="14">
    <source>
        <dbReference type="Proteomes" id="UP000237153"/>
    </source>
</evidence>
<keyword evidence="5" id="KW-0067">ATP-binding</keyword>
<comment type="catalytic activity">
    <reaction evidence="7">
        <text>Couples ATP hydrolysis with the unwinding of duplex DNA by translocating in the 3'-5' direction.</text>
        <dbReference type="EC" id="5.6.2.4"/>
    </reaction>
</comment>
<evidence type="ECO:0000256" key="7">
    <source>
        <dbReference type="ARBA" id="ARBA00034617"/>
    </source>
</evidence>
<dbReference type="EC" id="5.6.2.4" evidence="8"/>
<dbReference type="Proteomes" id="UP000886076">
    <property type="component" value="Unassembled WGS sequence"/>
</dbReference>
<evidence type="ECO:0000256" key="6">
    <source>
        <dbReference type="ARBA" id="ARBA00023235"/>
    </source>
</evidence>
<dbReference type="EMBL" id="PNIM01000015">
    <property type="protein sequence ID" value="PMB75427.1"/>
    <property type="molecule type" value="Genomic_DNA"/>
</dbReference>
<accession>A0A2J6N636</accession>
<dbReference type="GO" id="GO:0032259">
    <property type="term" value="P:methylation"/>
    <property type="evidence" value="ECO:0007669"/>
    <property type="project" value="UniProtKB-KW"/>
</dbReference>
<protein>
    <recommendedName>
        <fullName evidence="8">DNA 3'-5' helicase</fullName>
        <ecNumber evidence="8">5.6.2.4</ecNumber>
    </recommendedName>
</protein>
<sequence length="559" mass="63374">MSGNDIAGGNQLKFRVKGWIDREIFANLMRFSDYKGRENGESLFEINYKKIRENGITLEEVLNTLKSLGDKVPPLSIQALENIIKGGNKITLYLENDEIVLKPNSYIKDLFVNFKEYLVYEREKKIFKVYPGKYFDLLKKAKDIGLEIENKTGLPDSLKMSKKINFKGELRNYQKEALESWKNNSSRGIIALPTGSGKTVIGAAAIAELGEMTLIITYTKEQLLQWMEMLKNFTDIPQSMIAAFYSEEKRIAPITISTYQTAFRHIKTLAYRFSLLVVDEVHHLPADKFKTIALGMYSPHRLGLSATVIREDGKHVELFPLMGGVIYYKTPQELVEKGFLSPYASYIVKVGLSKEEEEKYEKLKNIYKALTLGIPFAEVLKRAKSGDSRMAKALKIHNEMVQIYQKAKAKEEAVKKIVEQELKNGSKILVFTQYVEQAEKLGNMLGAPVLTGSTETKLRKKILEDFKKAQSGVLVLTTVGDEGLDIPDVNVGIIVAGTGSRRQFVQRLGRLLRPKPEKTAKLYEIVTKGTAEESLARKRKKLEIDSDEKEKKSKQTKLF</sequence>
<dbReference type="Pfam" id="PF16203">
    <property type="entry name" value="ERCC3_RAD25_C"/>
    <property type="match status" value="1"/>
</dbReference>
<dbReference type="InterPro" id="IPR014001">
    <property type="entry name" value="Helicase_ATP-bd"/>
</dbReference>
<evidence type="ECO:0000256" key="1">
    <source>
        <dbReference type="ARBA" id="ARBA00006637"/>
    </source>
</evidence>
<gene>
    <name evidence="13" type="ORF">C0188_03295</name>
    <name evidence="12" type="ORF">ENO39_01860</name>
</gene>
<dbReference type="PROSITE" id="PS51194">
    <property type="entry name" value="HELICASE_CTER"/>
    <property type="match status" value="1"/>
</dbReference>
<dbReference type="CDD" id="cd17926">
    <property type="entry name" value="DEXHc_RE"/>
    <property type="match status" value="1"/>
</dbReference>
<evidence type="ECO:0000259" key="11">
    <source>
        <dbReference type="PROSITE" id="PS51194"/>
    </source>
</evidence>